<dbReference type="InterPro" id="IPR015816">
    <property type="entry name" value="Vitellinogen_b-sht_N"/>
</dbReference>
<keyword evidence="9" id="KW-1185">Reference proteome</keyword>
<dbReference type="Gene3D" id="1.25.10.20">
    <property type="entry name" value="Vitellinogen, superhelical"/>
    <property type="match status" value="1"/>
</dbReference>
<keyword evidence="4" id="KW-0325">Glycoprotein</keyword>
<dbReference type="InterPro" id="IPR050733">
    <property type="entry name" value="Vitellogenin/Apolipophorin"/>
</dbReference>
<dbReference type="EMBL" id="SEYY01022269">
    <property type="protein sequence ID" value="KAB7495672.1"/>
    <property type="molecule type" value="Genomic_DNA"/>
</dbReference>
<feature type="chain" id="PRO_5024274738" evidence="6">
    <location>
        <begin position="17"/>
        <end position="1311"/>
    </location>
</feature>
<reference evidence="8 9" key="1">
    <citation type="journal article" date="2019" name="PLoS Biol.">
        <title>Sex chromosomes control vertical transmission of feminizing Wolbachia symbionts in an isopod.</title>
        <authorList>
            <person name="Becking T."/>
            <person name="Chebbi M.A."/>
            <person name="Giraud I."/>
            <person name="Moumen B."/>
            <person name="Laverre T."/>
            <person name="Caubet Y."/>
            <person name="Peccoud J."/>
            <person name="Gilbert C."/>
            <person name="Cordaux R."/>
        </authorList>
    </citation>
    <scope>NUCLEOTIDE SEQUENCE [LARGE SCALE GENOMIC DNA]</scope>
    <source>
        <strain evidence="8">ANa2</strain>
        <tissue evidence="8">Whole body excluding digestive tract and cuticle</tissue>
    </source>
</reference>
<evidence type="ECO:0000313" key="9">
    <source>
        <dbReference type="Proteomes" id="UP000326759"/>
    </source>
</evidence>
<evidence type="ECO:0000259" key="7">
    <source>
        <dbReference type="PROSITE" id="PS51211"/>
    </source>
</evidence>
<evidence type="ECO:0000256" key="4">
    <source>
        <dbReference type="ARBA" id="ARBA00023180"/>
    </source>
</evidence>
<evidence type="ECO:0000256" key="5">
    <source>
        <dbReference type="PROSITE-ProRule" id="PRU00557"/>
    </source>
</evidence>
<evidence type="ECO:0000256" key="3">
    <source>
        <dbReference type="ARBA" id="ARBA00023157"/>
    </source>
</evidence>
<dbReference type="Pfam" id="PF01347">
    <property type="entry name" value="Vitellogenin_N"/>
    <property type="match status" value="2"/>
</dbReference>
<dbReference type="GO" id="GO:0005319">
    <property type="term" value="F:lipid transporter activity"/>
    <property type="evidence" value="ECO:0007669"/>
    <property type="project" value="InterPro"/>
</dbReference>
<proteinExistence type="predicted"/>
<gene>
    <name evidence="8" type="primary">CLOT_8</name>
    <name evidence="8" type="ORF">Anas_05220</name>
</gene>
<dbReference type="OrthoDB" id="160294at2759"/>
<evidence type="ECO:0000256" key="6">
    <source>
        <dbReference type="SAM" id="SignalP"/>
    </source>
</evidence>
<keyword evidence="3" id="KW-1015">Disulfide bond</keyword>
<evidence type="ECO:0000256" key="1">
    <source>
        <dbReference type="ARBA" id="ARBA00022729"/>
    </source>
</evidence>
<evidence type="ECO:0000313" key="8">
    <source>
        <dbReference type="EMBL" id="KAB7495672.1"/>
    </source>
</evidence>
<dbReference type="Gene3D" id="2.30.230.10">
    <property type="entry name" value="Lipovitellin, beta-sheet shell regions, chain A"/>
    <property type="match status" value="1"/>
</dbReference>
<dbReference type="InterPro" id="IPR011030">
    <property type="entry name" value="Lipovitellin_superhlx_dom"/>
</dbReference>
<dbReference type="PANTHER" id="PTHR23345:SF15">
    <property type="entry name" value="VITELLOGENIN 1-RELATED"/>
    <property type="match status" value="1"/>
</dbReference>
<dbReference type="SUPFAM" id="SSF48431">
    <property type="entry name" value="Lipovitellin-phosvitin complex, superhelical domain"/>
    <property type="match status" value="1"/>
</dbReference>
<protein>
    <submittedName>
        <fullName evidence="8">Hemolymph clottable protein</fullName>
    </submittedName>
</protein>
<comment type="caution">
    <text evidence="8">The sequence shown here is derived from an EMBL/GenBank/DDBJ whole genome shotgun (WGS) entry which is preliminary data.</text>
</comment>
<dbReference type="SMART" id="SM00638">
    <property type="entry name" value="LPD_N"/>
    <property type="match status" value="1"/>
</dbReference>
<name>A0A5N5SPA2_9CRUS</name>
<evidence type="ECO:0000256" key="2">
    <source>
        <dbReference type="ARBA" id="ARBA00022761"/>
    </source>
</evidence>
<comment type="caution">
    <text evidence="5">Lacks conserved residue(s) required for the propagation of feature annotation.</text>
</comment>
<feature type="signal peptide" evidence="6">
    <location>
        <begin position="1"/>
        <end position="16"/>
    </location>
</feature>
<accession>A0A5N5SPA2</accession>
<sequence length="1311" mass="151451">MNFFLFILSIGGLCYGLESNHHYKYKYSAYFKSGIPDDGNEEVGMAMKAILHVFVENNDGIAIFKLSDVSTFNFNEDLGEVDFKDKRFHHLEDEDLSLIFEQPFRVNLRDSDPFAIEHVATEHRWLSNVLKGIASMLKNEILKGNFVTKVKDSIPSLFHQGHLVNNFYVDEETIFGICKAKYNIHQIPDTMFTGSNDLTPIRQDGAKKDLWHVTRTIDFLKCSEIVALHVHTTNNRRHKHKKLKFTRTSVSSYVLRGSPGHFDLYSVLTEGATTYPLSLFNENEEAQSTVKQKLVLIDEGPSEVLPELGANLTHSRTWMHEVWSPFQRPKEGKPHPWIVYPNENKPHAAFEMFGTKELDDDQIALAKTKIIEIIKKSSRMLADLDQEAENFPPEAISESLQIASYFFRFLKKKDYLKIFDHIFEGNVEIEELIDLLTDVYSDVSQDLHVRTAALLAIISWEPNTKFWYNLALSTWNDPSKEFASFASSLIKTYAEDNLPSLQKQKERAAYALKFAKPPSKSSSSYNFEFYKAFFGSQEKFSLLFSMVSKTRETEISDVIFNILTNIEQLSLFKIEKYHLYGESVTNYNETVQKDYTNIPQAEEFLEKLYSTLPAVFCITREHLPPTSGLIGGFELQLSGISIFLPWSRQYSTAMKRTNLELKIPIGVKSKRIVGNEGPLRSSKTSFEFPYKKKFPLFHLSSTPMTVTYDTVQILENDVMNFKIIKKSNVKEKLISEINPHTGIKYDLVMRADTPTSFGLRDFLQFPDISFRVWSLDFYLDLEESETKELLVTHSSESRKENNEISFQDNFGERSRKITNLMKTSKRTNYIRYQVYKLDFIGKFSRQIEFFNAAEMIEGPHLHYYRFESVGFTSSALEKQQHILKSVCFNLHSSQYSGFDKYYYDSSSALPKHEIKEWEFEVLRGCTENIFTANVFYNYSEESSNKTKEYCKTNYGEEKCYIDDYKLLLPDDIRVTIHNGNVKNSYHGHWDLYLNKDSEDIFLSTFPDNTIIQDFLNYPSQFTSFDIPFLRETVQKCTLTNTSVSETFDGLNFNYELSNCWTLVSETEGRVFLIRKPQGESSIPDFKYFKFDKGTVNGSIINTSDTVISSFIYKKGNTYLIFDKYGGIDIIVSKNKIEYYKTTRRLKSNGICGSDYGKSIPELVGPKKCVYDDSQMFTASWTGESENCDAAVLKEYRKEVEDFQTKCKPYDGQPIESVVNPRCLFFGWKILTISDHSYCISANPLPFCSSQCDIKKVKTVEMAYKCWPKEKAPSRLRTSIENKDDVITDLISAEPYFHEFSSTEIAKICKQF</sequence>
<dbReference type="PROSITE" id="PS51211">
    <property type="entry name" value="VITELLOGENIN"/>
    <property type="match status" value="1"/>
</dbReference>
<keyword evidence="1 6" id="KW-0732">Signal</keyword>
<feature type="domain" description="Vitellogenin" evidence="7">
    <location>
        <begin position="17"/>
        <end position="936"/>
    </location>
</feature>
<organism evidence="8 9">
    <name type="scientific">Armadillidium nasatum</name>
    <dbReference type="NCBI Taxonomy" id="96803"/>
    <lineage>
        <taxon>Eukaryota</taxon>
        <taxon>Metazoa</taxon>
        <taxon>Ecdysozoa</taxon>
        <taxon>Arthropoda</taxon>
        <taxon>Crustacea</taxon>
        <taxon>Multicrustacea</taxon>
        <taxon>Malacostraca</taxon>
        <taxon>Eumalacostraca</taxon>
        <taxon>Peracarida</taxon>
        <taxon>Isopoda</taxon>
        <taxon>Oniscidea</taxon>
        <taxon>Crinocheta</taxon>
        <taxon>Armadillidiidae</taxon>
        <taxon>Armadillidium</taxon>
    </lineage>
</organism>
<dbReference type="SUPFAM" id="SSF56968">
    <property type="entry name" value="Lipovitellin-phosvitin complex, beta-sheet shell regions"/>
    <property type="match status" value="1"/>
</dbReference>
<keyword evidence="2" id="KW-0758">Storage protein</keyword>
<dbReference type="InterPro" id="IPR015819">
    <property type="entry name" value="Lipid_transp_b-sht_shell"/>
</dbReference>
<dbReference type="Proteomes" id="UP000326759">
    <property type="component" value="Unassembled WGS sequence"/>
</dbReference>
<dbReference type="PANTHER" id="PTHR23345">
    <property type="entry name" value="VITELLOGENIN-RELATED"/>
    <property type="match status" value="1"/>
</dbReference>
<dbReference type="InterPro" id="IPR001747">
    <property type="entry name" value="Vitellogenin_N"/>
</dbReference>